<feature type="transmembrane region" description="Helical" evidence="8">
    <location>
        <begin position="180"/>
        <end position="200"/>
    </location>
</feature>
<comment type="subcellular location">
    <subcellularLocation>
        <location evidence="1">Cell membrane</location>
        <topology evidence="1">Multi-pass membrane protein</topology>
    </subcellularLocation>
</comment>
<keyword evidence="5" id="KW-0067">ATP-binding</keyword>
<dbReference type="Pfam" id="PF06472">
    <property type="entry name" value="ABC_membrane_2"/>
    <property type="match status" value="1"/>
</dbReference>
<dbReference type="InterPro" id="IPR036640">
    <property type="entry name" value="ABC1_TM_sf"/>
</dbReference>
<evidence type="ECO:0000256" key="5">
    <source>
        <dbReference type="ARBA" id="ARBA00022840"/>
    </source>
</evidence>
<dbReference type="Proteomes" id="UP000031830">
    <property type="component" value="Chromosome"/>
</dbReference>
<protein>
    <submittedName>
        <fullName evidence="11">ABC transporter family protein</fullName>
    </submittedName>
</protein>
<evidence type="ECO:0000256" key="8">
    <source>
        <dbReference type="SAM" id="Phobius"/>
    </source>
</evidence>
<evidence type="ECO:0000313" key="11">
    <source>
        <dbReference type="EMBL" id="AJI53305.1"/>
    </source>
</evidence>
<sequence length="556" mass="65066">MLRFFRNFWHISDFFWKSKYGKIALAIVALLLILEGLGVALSVYLNSWNVGFYNSIQEYNKALLIHQLIIFTVLISLMMFNFFLSYLVKQFFVIFIRKPMTDFYTKNWLYSRSYYRSKQVDNPEERIDEDVTRFITDSQSLFLGITRSIFSFFSFAVVLWGLSGDYTFNILGVDITIYGYLFWVAFLLGLLNIVVVFWVGRPLKKLVYQKQKLQANFRYHLSTIRNNRLSVRDYNAERYEYARSRRNFKAIVTNFYSLMFRNAKIDVVNTLFSQVYAIIGTILSLPRYFAKQISFGQMMQVNSAVMQVIFPMVYLTYVYETLASLRASMSRLTELKHEISSEKTNSDEIDMLNCEESILEVNSFSLQKSQNSPFLLDNICFRLKNQERLLISGHSGIGKSTLLRAIAGVGCGSHEGDIIFAKKCLKICLLPQKPYYPEDDFKRAIFYPIQSGIPSDDKFIEILELLNVGYLAKYINTINDWRNFLSSGEQQKLNFCRIFVKEYDLLLLDEATSNIDINSERKIYEILQEKGFTYISTSHSERVREYHDSFLDFSND</sequence>
<dbReference type="EMBL" id="CP009440">
    <property type="protein sequence ID" value="AJI53305.1"/>
    <property type="molecule type" value="Genomic_DNA"/>
</dbReference>
<dbReference type="GO" id="GO:0005524">
    <property type="term" value="F:ATP binding"/>
    <property type="evidence" value="ECO:0007669"/>
    <property type="project" value="UniProtKB-KW"/>
</dbReference>
<feature type="transmembrane region" description="Helical" evidence="8">
    <location>
        <begin position="267"/>
        <end position="289"/>
    </location>
</feature>
<keyword evidence="4" id="KW-0547">Nucleotide-binding</keyword>
<evidence type="ECO:0000256" key="7">
    <source>
        <dbReference type="ARBA" id="ARBA00023136"/>
    </source>
</evidence>
<evidence type="ECO:0000256" key="2">
    <source>
        <dbReference type="ARBA" id="ARBA00022448"/>
    </source>
</evidence>
<dbReference type="InterPro" id="IPR017871">
    <property type="entry name" value="ABC_transporter-like_CS"/>
</dbReference>
<accession>A0A0B6CWR1</accession>
<dbReference type="InterPro" id="IPR050835">
    <property type="entry name" value="ABC_transporter_sub-D"/>
</dbReference>
<dbReference type="OrthoDB" id="9810134at2"/>
<feature type="transmembrane region" description="Helical" evidence="8">
    <location>
        <begin position="301"/>
        <end position="319"/>
    </location>
</feature>
<dbReference type="SUPFAM" id="SSF52540">
    <property type="entry name" value="P-loop containing nucleoside triphosphate hydrolases"/>
    <property type="match status" value="1"/>
</dbReference>
<keyword evidence="6 8" id="KW-1133">Transmembrane helix</keyword>
<dbReference type="PANTHER" id="PTHR11384">
    <property type="entry name" value="ATP-BINDING CASSETTE, SUB-FAMILY D MEMBER"/>
    <property type="match status" value="1"/>
</dbReference>
<evidence type="ECO:0000256" key="3">
    <source>
        <dbReference type="ARBA" id="ARBA00022692"/>
    </source>
</evidence>
<keyword evidence="2" id="KW-0813">Transport</keyword>
<evidence type="ECO:0000256" key="6">
    <source>
        <dbReference type="ARBA" id="ARBA00022989"/>
    </source>
</evidence>
<organism evidence="11 12">
    <name type="scientific">Francisella philomiragia</name>
    <dbReference type="NCBI Taxonomy" id="28110"/>
    <lineage>
        <taxon>Bacteria</taxon>
        <taxon>Pseudomonadati</taxon>
        <taxon>Pseudomonadota</taxon>
        <taxon>Gammaproteobacteria</taxon>
        <taxon>Thiotrichales</taxon>
        <taxon>Francisellaceae</taxon>
        <taxon>Francisella</taxon>
    </lineage>
</organism>
<dbReference type="GO" id="GO:0005886">
    <property type="term" value="C:plasma membrane"/>
    <property type="evidence" value="ECO:0007669"/>
    <property type="project" value="UniProtKB-SubCell"/>
</dbReference>
<dbReference type="AlphaFoldDB" id="A0A0B6CWR1"/>
<dbReference type="GO" id="GO:0016887">
    <property type="term" value="F:ATP hydrolysis activity"/>
    <property type="evidence" value="ECO:0007669"/>
    <property type="project" value="InterPro"/>
</dbReference>
<dbReference type="KEGG" id="fpz:LA55_2004"/>
<feature type="domain" description="ABC transmembrane type-1" evidence="10">
    <location>
        <begin position="26"/>
        <end position="324"/>
    </location>
</feature>
<evidence type="ECO:0000256" key="1">
    <source>
        <dbReference type="ARBA" id="ARBA00004651"/>
    </source>
</evidence>
<dbReference type="Gene3D" id="1.20.1560.10">
    <property type="entry name" value="ABC transporter type 1, transmembrane domain"/>
    <property type="match status" value="1"/>
</dbReference>
<dbReference type="GO" id="GO:0140359">
    <property type="term" value="F:ABC-type transporter activity"/>
    <property type="evidence" value="ECO:0007669"/>
    <property type="project" value="InterPro"/>
</dbReference>
<keyword evidence="7 8" id="KW-0472">Membrane</keyword>
<feature type="transmembrane region" description="Helical" evidence="8">
    <location>
        <begin position="141"/>
        <end position="160"/>
    </location>
</feature>
<dbReference type="STRING" id="28110.KU46_434"/>
<dbReference type="PROSITE" id="PS50893">
    <property type="entry name" value="ABC_TRANSPORTER_2"/>
    <property type="match status" value="1"/>
</dbReference>
<reference evidence="11 12" key="1">
    <citation type="journal article" date="2015" name="Genome Announc.">
        <title>Genome sequencing of 18 francisella strains to aid in assay development and testing.</title>
        <authorList>
            <person name="Johnson S.L."/>
            <person name="Daligault H.E."/>
            <person name="Davenport K.W."/>
            <person name="Coyne S.R."/>
            <person name="Frey K.G."/>
            <person name="Koroleva G.I."/>
            <person name="Broomall S.M."/>
            <person name="Bishop-Lilly K.A."/>
            <person name="Bruce D.C."/>
            <person name="Chertkov O."/>
            <person name="Freitas T."/>
            <person name="Jaissle J."/>
            <person name="Ladner J.T."/>
            <person name="Rosenzweig C.N."/>
            <person name="Gibbons H.S."/>
            <person name="Palacios G.F."/>
            <person name="Redden C.L."/>
            <person name="Xu Y."/>
            <person name="Minogue T.D."/>
            <person name="Chain P.S."/>
        </authorList>
    </citation>
    <scope>NUCLEOTIDE SEQUENCE [LARGE SCALE GENOMIC DNA]</scope>
    <source>
        <strain evidence="11 12">GA01-2794</strain>
    </source>
</reference>
<gene>
    <name evidence="11" type="ORF">LA55_2004</name>
</gene>
<proteinExistence type="predicted"/>
<evidence type="ECO:0000256" key="4">
    <source>
        <dbReference type="ARBA" id="ARBA00022741"/>
    </source>
</evidence>
<feature type="domain" description="ABC transporter" evidence="9">
    <location>
        <begin position="361"/>
        <end position="555"/>
    </location>
</feature>
<dbReference type="SUPFAM" id="SSF90123">
    <property type="entry name" value="ABC transporter transmembrane region"/>
    <property type="match status" value="1"/>
</dbReference>
<keyword evidence="3 8" id="KW-0812">Transmembrane</keyword>
<dbReference type="Pfam" id="PF00005">
    <property type="entry name" value="ABC_tran"/>
    <property type="match status" value="1"/>
</dbReference>
<evidence type="ECO:0000259" key="9">
    <source>
        <dbReference type="PROSITE" id="PS50893"/>
    </source>
</evidence>
<feature type="transmembrane region" description="Helical" evidence="8">
    <location>
        <begin position="64"/>
        <end position="88"/>
    </location>
</feature>
<dbReference type="InterPro" id="IPR027417">
    <property type="entry name" value="P-loop_NTPase"/>
</dbReference>
<dbReference type="PROSITE" id="PS00211">
    <property type="entry name" value="ABC_TRANSPORTER_1"/>
    <property type="match status" value="1"/>
</dbReference>
<evidence type="ECO:0000313" key="12">
    <source>
        <dbReference type="Proteomes" id="UP000031830"/>
    </source>
</evidence>
<dbReference type="PANTHER" id="PTHR11384:SF59">
    <property type="entry name" value="LYSOSOMAL COBALAMIN TRANSPORTER ABCD4"/>
    <property type="match status" value="1"/>
</dbReference>
<dbReference type="RefSeq" id="WP_044527005.1">
    <property type="nucleotide sequence ID" value="NZ_CP009440.1"/>
</dbReference>
<name>A0A0B6CWR1_9GAMM</name>
<dbReference type="Gene3D" id="3.40.50.300">
    <property type="entry name" value="P-loop containing nucleotide triphosphate hydrolases"/>
    <property type="match status" value="1"/>
</dbReference>
<dbReference type="PROSITE" id="PS50929">
    <property type="entry name" value="ABC_TM1F"/>
    <property type="match status" value="1"/>
</dbReference>
<evidence type="ECO:0000259" key="10">
    <source>
        <dbReference type="PROSITE" id="PS50929"/>
    </source>
</evidence>
<dbReference type="InterPro" id="IPR011527">
    <property type="entry name" value="ABC1_TM_dom"/>
</dbReference>
<dbReference type="InterPro" id="IPR003439">
    <property type="entry name" value="ABC_transporter-like_ATP-bd"/>
</dbReference>